<name>A0A175JG66_ENTHI</name>
<dbReference type="Proteomes" id="UP000078387">
    <property type="component" value="Unassembled WGS sequence"/>
</dbReference>
<protein>
    <recommendedName>
        <fullName evidence="1">UDENN domain-containing protein</fullName>
    </recommendedName>
</protein>
<gene>
    <name evidence="2" type="ORF">CL6EHI_178700</name>
</gene>
<dbReference type="PANTHER" id="PTHR15288">
    <property type="entry name" value="DENN DOMAIN-CONTAINING PROTEIN 2"/>
    <property type="match status" value="1"/>
</dbReference>
<dbReference type="VEuPathDB" id="AmoebaDB:KM1_061720"/>
<proteinExistence type="predicted"/>
<dbReference type="EMBL" id="BDEQ01000001">
    <property type="protein sequence ID" value="GAT92392.1"/>
    <property type="molecule type" value="Genomic_DNA"/>
</dbReference>
<evidence type="ECO:0000313" key="2">
    <source>
        <dbReference type="EMBL" id="GAT92392.1"/>
    </source>
</evidence>
<dbReference type="InterPro" id="IPR001194">
    <property type="entry name" value="cDENN_dom"/>
</dbReference>
<evidence type="ECO:0000259" key="1">
    <source>
        <dbReference type="PROSITE" id="PS50211"/>
    </source>
</evidence>
<dbReference type="VEuPathDB" id="AmoebaDB:EHI7A_027970"/>
<evidence type="ECO:0000313" key="3">
    <source>
        <dbReference type="Proteomes" id="UP000078387"/>
    </source>
</evidence>
<dbReference type="SMART" id="SM00799">
    <property type="entry name" value="DENN"/>
    <property type="match status" value="1"/>
</dbReference>
<reference evidence="2 3" key="1">
    <citation type="submission" date="2016-05" db="EMBL/GenBank/DDBJ databases">
        <title>First whole genome sequencing of Entamoeba histolytica HM1:IMSS-clone-6.</title>
        <authorList>
            <person name="Mukherjee Avik.K."/>
            <person name="Izumyama S."/>
            <person name="Nakada-Tsukui K."/>
            <person name="Nozaki T."/>
        </authorList>
    </citation>
    <scope>NUCLEOTIDE SEQUENCE [LARGE SCALE GENOMIC DNA]</scope>
    <source>
        <strain evidence="2 3">HM1:IMSS clone 6</strain>
    </source>
</reference>
<comment type="caution">
    <text evidence="2">The sequence shown here is derived from an EMBL/GenBank/DDBJ whole genome shotgun (WGS) entry which is preliminary data.</text>
</comment>
<dbReference type="Pfam" id="PF02141">
    <property type="entry name" value="DENN"/>
    <property type="match status" value="1"/>
</dbReference>
<accession>A0A175JG66</accession>
<dbReference type="Gene3D" id="3.30.450.200">
    <property type="match status" value="1"/>
</dbReference>
<feature type="domain" description="UDENN" evidence="1">
    <location>
        <begin position="1"/>
        <end position="359"/>
    </location>
</feature>
<dbReference type="PANTHER" id="PTHR15288:SF0">
    <property type="entry name" value="UDENN DOMAIN-CONTAINING PROTEIN"/>
    <property type="match status" value="1"/>
</dbReference>
<dbReference type="Gene3D" id="3.40.50.11500">
    <property type="match status" value="1"/>
</dbReference>
<dbReference type="VEuPathDB" id="AmoebaDB:EHI8A_024970"/>
<dbReference type="eggNOG" id="KOG3569">
    <property type="taxonomic scope" value="Eukaryota"/>
</dbReference>
<dbReference type="InterPro" id="IPR051942">
    <property type="entry name" value="DENN_domain_containing_2"/>
</dbReference>
<sequence>MQQEWNHHLFEGCVFIQPPTELQENSNPIKPTFSFPSAFKAPSNIHLFLYPELPETDFLPSYFIVTFTTPSGTQYGHTLRTEDGSICLISFYCWEIFFRRVVIRSQTYWKNNFEGLEKYLNDILESPERPLSTEKILDMDIPIVVEKLLLSQVMLLFNSILCERRIIVVGSNYETVTCFILSALELIEPLSWPHPIVTLLPRCYSELVDLPTPFICGISTYQFSLMQPLTNKVVVVDLDNGTTRSNDPLMIQQDKNLFPEFATQYLRESLKSVLMEMPKQIPVMLKQTFNQYILKLLQAPETFISLKNKRGTLVAEMDMKKYKKTYNYKAGSRKFIDFFSTTGAFDQYLQKIENEMLKGGGQTVDPPEPNFWDSLFQFNFPTDDLTKQRGKQYKMQ</sequence>
<dbReference type="PROSITE" id="PS50211">
    <property type="entry name" value="DENN"/>
    <property type="match status" value="1"/>
</dbReference>
<dbReference type="InterPro" id="IPR037516">
    <property type="entry name" value="Tripartite_DENN"/>
</dbReference>
<dbReference type="VEuPathDB" id="AmoebaDB:EHI5A_008410"/>
<organism evidence="2 3">
    <name type="scientific">Entamoeba histolytica</name>
    <dbReference type="NCBI Taxonomy" id="5759"/>
    <lineage>
        <taxon>Eukaryota</taxon>
        <taxon>Amoebozoa</taxon>
        <taxon>Evosea</taxon>
        <taxon>Archamoebae</taxon>
        <taxon>Mastigamoebida</taxon>
        <taxon>Entamoebidae</taxon>
        <taxon>Entamoeba</taxon>
    </lineage>
</organism>
<dbReference type="AlphaFoldDB" id="A0A175JG66"/>
<dbReference type="VEuPathDB" id="AmoebaDB:EHI_178700"/>
<dbReference type="InterPro" id="IPR043153">
    <property type="entry name" value="DENN_C"/>
</dbReference>